<keyword evidence="2" id="KW-0805">Transcription regulation</keyword>
<evidence type="ECO:0000259" key="6">
    <source>
        <dbReference type="Pfam" id="PF04542"/>
    </source>
</evidence>
<dbReference type="Gene3D" id="1.10.1740.10">
    <property type="match status" value="1"/>
</dbReference>
<evidence type="ECO:0000256" key="2">
    <source>
        <dbReference type="ARBA" id="ARBA00023015"/>
    </source>
</evidence>
<dbReference type="NCBIfam" id="TIGR02983">
    <property type="entry name" value="SigE-fam_strep"/>
    <property type="match status" value="1"/>
</dbReference>
<evidence type="ECO:0000256" key="3">
    <source>
        <dbReference type="ARBA" id="ARBA00023082"/>
    </source>
</evidence>
<dbReference type="PANTHER" id="PTHR43133:SF50">
    <property type="entry name" value="ECF RNA POLYMERASE SIGMA FACTOR SIGM"/>
    <property type="match status" value="1"/>
</dbReference>
<evidence type="ECO:0000259" key="7">
    <source>
        <dbReference type="Pfam" id="PF08281"/>
    </source>
</evidence>
<proteinExistence type="inferred from homology"/>
<dbReference type="InterPro" id="IPR039425">
    <property type="entry name" value="RNA_pol_sigma-70-like"/>
</dbReference>
<dbReference type="PANTHER" id="PTHR43133">
    <property type="entry name" value="RNA POLYMERASE ECF-TYPE SIGMA FACTO"/>
    <property type="match status" value="1"/>
</dbReference>
<evidence type="ECO:0000256" key="5">
    <source>
        <dbReference type="ARBA" id="ARBA00023163"/>
    </source>
</evidence>
<dbReference type="GO" id="GO:0003677">
    <property type="term" value="F:DNA binding"/>
    <property type="evidence" value="ECO:0007669"/>
    <property type="project" value="UniProtKB-KW"/>
</dbReference>
<comment type="similarity">
    <text evidence="1">Belongs to the sigma-70 factor family. ECF subfamily.</text>
</comment>
<protein>
    <submittedName>
        <fullName evidence="8">RNA polymerase sigma24 factor</fullName>
    </submittedName>
</protein>
<sequence>MSNPMMMRILRRGGRREHDEEFVAYYAARAGHLRNTAFLLCGDWHLAEDLTQTAFTKLYRAWTRIDRHDVLDQYARRVLLRAFLDEGRRPWRRERPTHDDEALDTVAPEQPEQRGVEERQVLKTALLRIPKGRRAVLVLRFWADLSVEQVAEVLGCSPGTVKSQTARGLDNLREVLGDNLKPTIPGGQP</sequence>
<evidence type="ECO:0000313" key="8">
    <source>
        <dbReference type="EMBL" id="GIG45610.1"/>
    </source>
</evidence>
<feature type="domain" description="RNA polymerase sigma-70 region 2" evidence="6">
    <location>
        <begin position="30"/>
        <end position="92"/>
    </location>
</feature>
<dbReference type="CDD" id="cd06171">
    <property type="entry name" value="Sigma70_r4"/>
    <property type="match status" value="1"/>
</dbReference>
<evidence type="ECO:0000313" key="9">
    <source>
        <dbReference type="Proteomes" id="UP000660611"/>
    </source>
</evidence>
<dbReference type="InterPro" id="IPR014284">
    <property type="entry name" value="RNA_pol_sigma-70_dom"/>
</dbReference>
<name>A0A919UBF2_9ACTN</name>
<dbReference type="SUPFAM" id="SSF88659">
    <property type="entry name" value="Sigma3 and sigma4 domains of RNA polymerase sigma factors"/>
    <property type="match status" value="1"/>
</dbReference>
<dbReference type="InterPro" id="IPR013324">
    <property type="entry name" value="RNA_pol_sigma_r3/r4-like"/>
</dbReference>
<dbReference type="SUPFAM" id="SSF88946">
    <property type="entry name" value="Sigma2 domain of RNA polymerase sigma factors"/>
    <property type="match status" value="1"/>
</dbReference>
<dbReference type="InterPro" id="IPR013325">
    <property type="entry name" value="RNA_pol_sigma_r2"/>
</dbReference>
<keyword evidence="4" id="KW-0238">DNA-binding</keyword>
<reference evidence="8" key="1">
    <citation type="submission" date="2021-01" db="EMBL/GenBank/DDBJ databases">
        <title>Whole genome shotgun sequence of Dactylosporangium siamense NBRC 106093.</title>
        <authorList>
            <person name="Komaki H."/>
            <person name="Tamura T."/>
        </authorList>
    </citation>
    <scope>NUCLEOTIDE SEQUENCE</scope>
    <source>
        <strain evidence="8">NBRC 106093</strain>
    </source>
</reference>
<feature type="domain" description="RNA polymerase sigma factor 70 region 4 type 2" evidence="7">
    <location>
        <begin position="120"/>
        <end position="170"/>
    </location>
</feature>
<keyword evidence="3" id="KW-0731">Sigma factor</keyword>
<dbReference type="Gene3D" id="1.10.10.10">
    <property type="entry name" value="Winged helix-like DNA-binding domain superfamily/Winged helix DNA-binding domain"/>
    <property type="match status" value="1"/>
</dbReference>
<dbReference type="InterPro" id="IPR013249">
    <property type="entry name" value="RNA_pol_sigma70_r4_t2"/>
</dbReference>
<comment type="caution">
    <text evidence="8">The sequence shown here is derived from an EMBL/GenBank/DDBJ whole genome shotgun (WGS) entry which is preliminary data.</text>
</comment>
<gene>
    <name evidence="8" type="ORF">Dsi01nite_036510</name>
</gene>
<accession>A0A919UBF2</accession>
<evidence type="ECO:0000256" key="4">
    <source>
        <dbReference type="ARBA" id="ARBA00023125"/>
    </source>
</evidence>
<dbReference type="InterPro" id="IPR036388">
    <property type="entry name" value="WH-like_DNA-bd_sf"/>
</dbReference>
<dbReference type="NCBIfam" id="TIGR02937">
    <property type="entry name" value="sigma70-ECF"/>
    <property type="match status" value="1"/>
</dbReference>
<dbReference type="InterPro" id="IPR014325">
    <property type="entry name" value="RNA_pol_sigma-E_actinobac"/>
</dbReference>
<organism evidence="8 9">
    <name type="scientific">Dactylosporangium siamense</name>
    <dbReference type="NCBI Taxonomy" id="685454"/>
    <lineage>
        <taxon>Bacteria</taxon>
        <taxon>Bacillati</taxon>
        <taxon>Actinomycetota</taxon>
        <taxon>Actinomycetes</taxon>
        <taxon>Micromonosporales</taxon>
        <taxon>Micromonosporaceae</taxon>
        <taxon>Dactylosporangium</taxon>
    </lineage>
</organism>
<evidence type="ECO:0000256" key="1">
    <source>
        <dbReference type="ARBA" id="ARBA00010641"/>
    </source>
</evidence>
<dbReference type="Proteomes" id="UP000660611">
    <property type="component" value="Unassembled WGS sequence"/>
</dbReference>
<dbReference type="Pfam" id="PF08281">
    <property type="entry name" value="Sigma70_r4_2"/>
    <property type="match status" value="1"/>
</dbReference>
<dbReference type="GO" id="GO:0016987">
    <property type="term" value="F:sigma factor activity"/>
    <property type="evidence" value="ECO:0007669"/>
    <property type="project" value="UniProtKB-KW"/>
</dbReference>
<dbReference type="EMBL" id="BONQ01000054">
    <property type="protein sequence ID" value="GIG45610.1"/>
    <property type="molecule type" value="Genomic_DNA"/>
</dbReference>
<keyword evidence="9" id="KW-1185">Reference proteome</keyword>
<keyword evidence="5" id="KW-0804">Transcription</keyword>
<dbReference type="InterPro" id="IPR007627">
    <property type="entry name" value="RNA_pol_sigma70_r2"/>
</dbReference>
<dbReference type="Pfam" id="PF04542">
    <property type="entry name" value="Sigma70_r2"/>
    <property type="match status" value="1"/>
</dbReference>
<dbReference type="AlphaFoldDB" id="A0A919UBF2"/>
<dbReference type="GO" id="GO:0006352">
    <property type="term" value="P:DNA-templated transcription initiation"/>
    <property type="evidence" value="ECO:0007669"/>
    <property type="project" value="InterPro"/>
</dbReference>